<protein>
    <submittedName>
        <fullName evidence="2">Uncharacterized protein</fullName>
    </submittedName>
</protein>
<organism evidence="2 3">
    <name type="scientific">Novosphingobium flavum</name>
    <dbReference type="NCBI Taxonomy" id="1778672"/>
    <lineage>
        <taxon>Bacteria</taxon>
        <taxon>Pseudomonadati</taxon>
        <taxon>Pseudomonadota</taxon>
        <taxon>Alphaproteobacteria</taxon>
        <taxon>Sphingomonadales</taxon>
        <taxon>Sphingomonadaceae</taxon>
        <taxon>Novosphingobium</taxon>
    </lineage>
</organism>
<proteinExistence type="predicted"/>
<dbReference type="EMBL" id="JACLAW010000003">
    <property type="protein sequence ID" value="MBC2664820.1"/>
    <property type="molecule type" value="Genomic_DNA"/>
</dbReference>
<sequence length="102" mass="11501">MIKPLVTEGHPAPSLEVGVCAMCLNEILKEEQIALMRYSAEVTNFGAISLNERLDQLARELEHYPYIHRPYLIQGLKKRRSALRPQPDSSAPSAWENEGEAL</sequence>
<reference evidence="2 3" key="1">
    <citation type="submission" date="2020-08" db="EMBL/GenBank/DDBJ databases">
        <title>The genome sequence of type strain Novosphingobium flavum NBRC 111647.</title>
        <authorList>
            <person name="Liu Y."/>
        </authorList>
    </citation>
    <scope>NUCLEOTIDE SEQUENCE [LARGE SCALE GENOMIC DNA]</scope>
    <source>
        <strain evidence="2 3">NBRC 111647</strain>
    </source>
</reference>
<evidence type="ECO:0000313" key="2">
    <source>
        <dbReference type="EMBL" id="MBC2664820.1"/>
    </source>
</evidence>
<gene>
    <name evidence="2" type="ORF">H7F51_04745</name>
</gene>
<name>A0A7X1FPZ2_9SPHN</name>
<keyword evidence="3" id="KW-1185">Reference proteome</keyword>
<evidence type="ECO:0000256" key="1">
    <source>
        <dbReference type="SAM" id="MobiDB-lite"/>
    </source>
</evidence>
<dbReference type="AlphaFoldDB" id="A0A7X1FPZ2"/>
<comment type="caution">
    <text evidence="2">The sequence shown here is derived from an EMBL/GenBank/DDBJ whole genome shotgun (WGS) entry which is preliminary data.</text>
</comment>
<evidence type="ECO:0000313" key="3">
    <source>
        <dbReference type="Proteomes" id="UP000566813"/>
    </source>
</evidence>
<dbReference type="Proteomes" id="UP000566813">
    <property type="component" value="Unassembled WGS sequence"/>
</dbReference>
<accession>A0A7X1FPZ2</accession>
<dbReference type="RefSeq" id="WP_185663084.1">
    <property type="nucleotide sequence ID" value="NZ_JACLAW010000003.1"/>
</dbReference>
<feature type="region of interest" description="Disordered" evidence="1">
    <location>
        <begin position="82"/>
        <end position="102"/>
    </location>
</feature>